<dbReference type="RefSeq" id="WP_123197887.1">
    <property type="nucleotide sequence ID" value="NZ_QICB01000002.1"/>
</dbReference>
<evidence type="ECO:0000313" key="2">
    <source>
        <dbReference type="Proteomes" id="UP000267368"/>
    </source>
</evidence>
<protein>
    <submittedName>
        <fullName evidence="1">Uncharacterized protein</fullName>
    </submittedName>
</protein>
<keyword evidence="2" id="KW-1185">Reference proteome</keyword>
<proteinExistence type="predicted"/>
<dbReference type="Proteomes" id="UP000267368">
    <property type="component" value="Unassembled WGS sequence"/>
</dbReference>
<dbReference type="AlphaFoldDB" id="A0A3N0AG54"/>
<comment type="caution">
    <text evidence="1">The sequence shown here is derived from an EMBL/GenBank/DDBJ whole genome shotgun (WGS) entry which is preliminary data.</text>
</comment>
<reference evidence="2" key="1">
    <citation type="submission" date="2018-05" db="EMBL/GenBank/DDBJ databases">
        <title>Genome Sequencing of selected type strains of the family Eggerthellaceae.</title>
        <authorList>
            <person name="Danylec N."/>
            <person name="Stoll D.A."/>
            <person name="Doetsch A."/>
            <person name="Huch M."/>
        </authorList>
    </citation>
    <scope>NUCLEOTIDE SEQUENCE [LARGE SCALE GENOMIC DNA]</scope>
    <source>
        <strain evidence="2">DSM 17537</strain>
    </source>
</reference>
<gene>
    <name evidence="1" type="ORF">DMP07_04215</name>
</gene>
<dbReference type="OrthoDB" id="3183843at2"/>
<sequence>MKDGDAQKRATAKYRAANVATVNVRFYPADRDVFDWMTANGYRGSWVRDLIRREYERDTEASGRQ</sequence>
<name>A0A3N0AG54_9ACTN</name>
<accession>A0A3N0AG54</accession>
<evidence type="ECO:0000313" key="1">
    <source>
        <dbReference type="EMBL" id="RNL20788.1"/>
    </source>
</evidence>
<organism evidence="1 2">
    <name type="scientific">Slackia faecicanis</name>
    <dbReference type="NCBI Taxonomy" id="255723"/>
    <lineage>
        <taxon>Bacteria</taxon>
        <taxon>Bacillati</taxon>
        <taxon>Actinomycetota</taxon>
        <taxon>Coriobacteriia</taxon>
        <taxon>Eggerthellales</taxon>
        <taxon>Eggerthellaceae</taxon>
        <taxon>Slackia</taxon>
    </lineage>
</organism>
<dbReference type="EMBL" id="QICB01000002">
    <property type="protein sequence ID" value="RNL20788.1"/>
    <property type="molecule type" value="Genomic_DNA"/>
</dbReference>